<sequence length="547" mass="60739">MAATFSQRRDEMAKDIAVFMDGTWNDPDAHTNVYRLFSALRAGPEETVDEKEGPVKCAYRQRKGDSLMALYLDGVGSSGEDRFTGGVLGAGLHRRVMDAFLLVSSHYVKGDRIWLFGFSRGAWSARSLASFIARAGLLTAEELDDGAVLARLEARSLWLQTKAEAIRNEGKRPRGEDFWAANGEKPIQLVGVWDTVGALGVPFFNGMRLIDLAEELRLDFADLSLSERVRYGRHAMAIDEQREDFLPTPWAPRADGSIKQVWFAGVHADVGGGYPEKGLSDITLSWMAAEIASLENPLPIDLNQLLPTPAPLAVQDRHDEAQNRMWKRRPLSPRHIPDDAELAPEVKERFDKRDDYRPPSLEHHPQTQAYYKPPIKPEKIFSSQPTVRLAPGEALRDYVFANCCWNATGIAVSAGERYRIDAPDGTWKDKDHTVSASGYDSPNPIMKAAEGMRRLEDAPWFCLVACVNADATLESHNPDAGNAVTGMIQSLTHSVDRFDENSQLQAVGKSAELQIDRDGYLYLFANDASWAYSNNSGSLIVTITRLS</sequence>
<organism evidence="3 4">
    <name type="scientific">Crenobacter cavernae</name>
    <dbReference type="NCBI Taxonomy" id="2290923"/>
    <lineage>
        <taxon>Bacteria</taxon>
        <taxon>Pseudomonadati</taxon>
        <taxon>Pseudomonadota</taxon>
        <taxon>Betaproteobacteria</taxon>
        <taxon>Neisseriales</taxon>
        <taxon>Neisseriaceae</taxon>
        <taxon>Crenobacter</taxon>
    </lineage>
</organism>
<evidence type="ECO:0000313" key="4">
    <source>
        <dbReference type="Proteomes" id="UP000254537"/>
    </source>
</evidence>
<feature type="compositionally biased region" description="Basic and acidic residues" evidence="1">
    <location>
        <begin position="344"/>
        <end position="365"/>
    </location>
</feature>
<protein>
    <submittedName>
        <fullName evidence="3">DUF2235 domain-containing protein</fullName>
    </submittedName>
</protein>
<feature type="domain" description="T6SS Phospholipase effector Tle1-like catalytic" evidence="2">
    <location>
        <begin position="14"/>
        <end position="290"/>
    </location>
</feature>
<dbReference type="EMBL" id="CP031337">
    <property type="protein sequence ID" value="AXK38815.1"/>
    <property type="molecule type" value="Genomic_DNA"/>
</dbReference>
<evidence type="ECO:0000313" key="3">
    <source>
        <dbReference type="EMBL" id="AXK38815.1"/>
    </source>
</evidence>
<accession>A0A345Y4G3</accession>
<dbReference type="PANTHER" id="PTHR33840">
    <property type="match status" value="1"/>
</dbReference>
<dbReference type="OrthoDB" id="5445630at2"/>
<dbReference type="Pfam" id="PF09994">
    <property type="entry name" value="T6SS_Tle1-like_cat"/>
    <property type="match status" value="1"/>
</dbReference>
<evidence type="ECO:0000256" key="1">
    <source>
        <dbReference type="SAM" id="MobiDB-lite"/>
    </source>
</evidence>
<feature type="region of interest" description="Disordered" evidence="1">
    <location>
        <begin position="331"/>
        <end position="369"/>
    </location>
</feature>
<dbReference type="InterPro" id="IPR018712">
    <property type="entry name" value="Tle1-like_cat"/>
</dbReference>
<evidence type="ECO:0000259" key="2">
    <source>
        <dbReference type="Pfam" id="PF09994"/>
    </source>
</evidence>
<dbReference type="KEGG" id="ccah:DWG20_04870"/>
<reference evidence="3 4" key="1">
    <citation type="submission" date="2018-07" db="EMBL/GenBank/DDBJ databases">
        <title>Crenobacter cavernae sp. nov., isolated from a karst cave.</title>
        <authorList>
            <person name="Zhu H."/>
        </authorList>
    </citation>
    <scope>NUCLEOTIDE SEQUENCE [LARGE SCALE GENOMIC DNA]</scope>
    <source>
        <strain evidence="3 4">K1W11S-77</strain>
    </source>
</reference>
<dbReference type="Gene3D" id="2.60.120.430">
    <property type="entry name" value="Galactose-binding lectin"/>
    <property type="match status" value="1"/>
</dbReference>
<dbReference type="Proteomes" id="UP000254537">
    <property type="component" value="Chromosome"/>
</dbReference>
<dbReference type="AlphaFoldDB" id="A0A345Y4G3"/>
<gene>
    <name evidence="3" type="ORF">DWG20_04870</name>
</gene>
<proteinExistence type="predicted"/>
<name>A0A345Y4G3_9NEIS</name>
<dbReference type="PANTHER" id="PTHR33840:SF1">
    <property type="entry name" value="TLE1 PHOSPHOLIPASE DOMAIN-CONTAINING PROTEIN"/>
    <property type="match status" value="1"/>
</dbReference>